<dbReference type="RefSeq" id="XP_075111356.1">
    <property type="nucleotide sequence ID" value="XM_075255255.1"/>
</dbReference>
<keyword evidence="1" id="KW-1185">Reference proteome</keyword>
<proteinExistence type="predicted"/>
<name>A0AC58UPD8_TOBAC</name>
<reference evidence="2" key="2">
    <citation type="submission" date="2025-08" db="UniProtKB">
        <authorList>
            <consortium name="RefSeq"/>
        </authorList>
    </citation>
    <scope>IDENTIFICATION</scope>
    <source>
        <tissue evidence="2">Leaf</tissue>
    </source>
</reference>
<reference evidence="1" key="1">
    <citation type="journal article" date="2014" name="Nat. Commun.">
        <title>The tobacco genome sequence and its comparison with those of tomato and potato.</title>
        <authorList>
            <person name="Sierro N."/>
            <person name="Battey J.N."/>
            <person name="Ouadi S."/>
            <person name="Bakaher N."/>
            <person name="Bovet L."/>
            <person name="Willig A."/>
            <person name="Goepfert S."/>
            <person name="Peitsch M.C."/>
            <person name="Ivanov N.V."/>
        </authorList>
    </citation>
    <scope>NUCLEOTIDE SEQUENCE [LARGE SCALE GENOMIC DNA]</scope>
</reference>
<evidence type="ECO:0000313" key="2">
    <source>
        <dbReference type="RefSeq" id="XP_075111356.1"/>
    </source>
</evidence>
<organism evidence="1 2">
    <name type="scientific">Nicotiana tabacum</name>
    <name type="common">Common tobacco</name>
    <dbReference type="NCBI Taxonomy" id="4097"/>
    <lineage>
        <taxon>Eukaryota</taxon>
        <taxon>Viridiplantae</taxon>
        <taxon>Streptophyta</taxon>
        <taxon>Embryophyta</taxon>
        <taxon>Tracheophyta</taxon>
        <taxon>Spermatophyta</taxon>
        <taxon>Magnoliopsida</taxon>
        <taxon>eudicotyledons</taxon>
        <taxon>Gunneridae</taxon>
        <taxon>Pentapetalae</taxon>
        <taxon>asterids</taxon>
        <taxon>lamiids</taxon>
        <taxon>Solanales</taxon>
        <taxon>Solanaceae</taxon>
        <taxon>Nicotianoideae</taxon>
        <taxon>Nicotianeae</taxon>
        <taxon>Nicotiana</taxon>
    </lineage>
</organism>
<protein>
    <submittedName>
        <fullName evidence="2">Uncharacterized protein LOC142181751</fullName>
    </submittedName>
</protein>
<accession>A0AC58UPD8</accession>
<evidence type="ECO:0000313" key="1">
    <source>
        <dbReference type="Proteomes" id="UP000790787"/>
    </source>
</evidence>
<dbReference type="Proteomes" id="UP000790787">
    <property type="component" value="Chromosome 6"/>
</dbReference>
<gene>
    <name evidence="2" type="primary">LOC142181751</name>
</gene>
<sequence>MGKAPTRKLKINTDGSFDKQSGKAGIRGVLTNDKGEFIMAFSIPIICGSNNVAELRAIKFGCEWCVNNRINSFMVEINSLVIHNILQNRTLHNYTLRKEIDDIVEILEHANASISYCYREANQVADCFAKNVTTSLEEIISSKFPKTPKVLSLWINGITVGYPSVTKPSKDSQHSSTGNSSPSRTGT</sequence>